<gene>
    <name evidence="2" type="ORF">SAMN05444354_102208</name>
</gene>
<evidence type="ECO:0000256" key="1">
    <source>
        <dbReference type="SAM" id="Phobius"/>
    </source>
</evidence>
<reference evidence="3" key="1">
    <citation type="submission" date="2016-10" db="EMBL/GenBank/DDBJ databases">
        <authorList>
            <person name="Varghese N."/>
            <person name="Submissions S."/>
        </authorList>
    </citation>
    <scope>NUCLEOTIDE SEQUENCE [LARGE SCALE GENOMIC DNA]</scope>
    <source>
        <strain evidence="3">DSM 17044</strain>
    </source>
</reference>
<dbReference type="Proteomes" id="UP000182719">
    <property type="component" value="Unassembled WGS sequence"/>
</dbReference>
<sequence>MTPTSQCPELEVLFTELELGEGPSLEHAAACALCSAVLEEHRQLEKDLYRLADPLPPPSLVVNVMARVATAPPPLRRELWAGVSILAVSLSVGLGLLISNDRALSRLGLALASLVSDGKALALDLANGGSALWNIAAGPITAILLVVLSVCLFGLKRLAGPPPSLTEA</sequence>
<keyword evidence="1" id="KW-0812">Transmembrane</keyword>
<evidence type="ECO:0000313" key="2">
    <source>
        <dbReference type="EMBL" id="SEK73815.1"/>
    </source>
</evidence>
<keyword evidence="3" id="KW-1185">Reference proteome</keyword>
<feature type="transmembrane region" description="Helical" evidence="1">
    <location>
        <begin position="79"/>
        <end position="98"/>
    </location>
</feature>
<evidence type="ECO:0008006" key="4">
    <source>
        <dbReference type="Google" id="ProtNLM"/>
    </source>
</evidence>
<dbReference type="EMBL" id="FOAP01000002">
    <property type="protein sequence ID" value="SEK73815.1"/>
    <property type="molecule type" value="Genomic_DNA"/>
</dbReference>
<protein>
    <recommendedName>
        <fullName evidence="4">Zinc-finger domain-containing protein</fullName>
    </recommendedName>
</protein>
<dbReference type="RefSeq" id="WP_075005362.1">
    <property type="nucleotide sequence ID" value="NZ_FOAP01000002.1"/>
</dbReference>
<feature type="transmembrane region" description="Helical" evidence="1">
    <location>
        <begin position="131"/>
        <end position="155"/>
    </location>
</feature>
<accession>A0A1H7JK16</accession>
<keyword evidence="1" id="KW-1133">Transmembrane helix</keyword>
<organism evidence="2 3">
    <name type="scientific">Stigmatella aurantiaca</name>
    <dbReference type="NCBI Taxonomy" id="41"/>
    <lineage>
        <taxon>Bacteria</taxon>
        <taxon>Pseudomonadati</taxon>
        <taxon>Myxococcota</taxon>
        <taxon>Myxococcia</taxon>
        <taxon>Myxococcales</taxon>
        <taxon>Cystobacterineae</taxon>
        <taxon>Archangiaceae</taxon>
        <taxon>Stigmatella</taxon>
    </lineage>
</organism>
<dbReference type="AlphaFoldDB" id="A0A1H7JK16"/>
<dbReference type="OrthoDB" id="5515148at2"/>
<name>A0A1H7JK16_STIAU</name>
<keyword evidence="1" id="KW-0472">Membrane</keyword>
<proteinExistence type="predicted"/>
<evidence type="ECO:0000313" key="3">
    <source>
        <dbReference type="Proteomes" id="UP000182719"/>
    </source>
</evidence>